<organism evidence="7 8">
    <name type="scientific">Dekkera bruxellensis</name>
    <name type="common">Brettanomyces custersii</name>
    <dbReference type="NCBI Taxonomy" id="5007"/>
    <lineage>
        <taxon>Eukaryota</taxon>
        <taxon>Fungi</taxon>
        <taxon>Dikarya</taxon>
        <taxon>Ascomycota</taxon>
        <taxon>Saccharomycotina</taxon>
        <taxon>Pichiomycetes</taxon>
        <taxon>Pichiales</taxon>
        <taxon>Pichiaceae</taxon>
        <taxon>Brettanomyces</taxon>
    </lineage>
</organism>
<feature type="region of interest" description="Disordered" evidence="4">
    <location>
        <begin position="267"/>
        <end position="291"/>
    </location>
</feature>
<keyword evidence="8" id="KW-1185">Reference proteome</keyword>
<feature type="region of interest" description="Disordered" evidence="4">
    <location>
        <begin position="603"/>
        <end position="654"/>
    </location>
</feature>
<dbReference type="PANTHER" id="PTHR44267">
    <property type="entry name" value="WD REPEAT-CONTAINING PROTEIN 43"/>
    <property type="match status" value="1"/>
</dbReference>
<dbReference type="Proteomes" id="UP000478008">
    <property type="component" value="Unassembled WGS sequence"/>
</dbReference>
<gene>
    <name evidence="7" type="ORF">DEBR0S3_06216G</name>
    <name evidence="6" type="ORF">HII12_002165</name>
</gene>
<accession>A0A7D9H4J2</accession>
<feature type="domain" description="Small-subunit processome Utp12" evidence="5">
    <location>
        <begin position="457"/>
        <end position="565"/>
    </location>
</feature>
<evidence type="ECO:0000313" key="6">
    <source>
        <dbReference type="EMBL" id="KAF6012643.1"/>
    </source>
</evidence>
<dbReference type="InterPro" id="IPR007148">
    <property type="entry name" value="SSU_processome_Utp12"/>
</dbReference>
<evidence type="ECO:0000256" key="4">
    <source>
        <dbReference type="SAM" id="MobiDB-lite"/>
    </source>
</evidence>
<feature type="compositionally biased region" description="Basic residues" evidence="4">
    <location>
        <begin position="277"/>
        <end position="289"/>
    </location>
</feature>
<proteinExistence type="inferred from homology"/>
<reference evidence="7 8" key="1">
    <citation type="submission" date="2019-07" db="EMBL/GenBank/DDBJ databases">
        <authorList>
            <person name="Friedrich A."/>
            <person name="Schacherer J."/>
        </authorList>
    </citation>
    <scope>NUCLEOTIDE SEQUENCE [LARGE SCALE GENOMIC DNA]</scope>
</reference>
<evidence type="ECO:0000256" key="3">
    <source>
        <dbReference type="ARBA" id="ARBA00038335"/>
    </source>
</evidence>
<comment type="subcellular location">
    <subcellularLocation>
        <location evidence="1">Nucleus</location>
    </subcellularLocation>
</comment>
<evidence type="ECO:0000256" key="2">
    <source>
        <dbReference type="ARBA" id="ARBA00023242"/>
    </source>
</evidence>
<dbReference type="EMBL" id="CABFWN010000003">
    <property type="protein sequence ID" value="VUG18265.1"/>
    <property type="molecule type" value="Genomic_DNA"/>
</dbReference>
<dbReference type="SUPFAM" id="SSF50978">
    <property type="entry name" value="WD40 repeat-like"/>
    <property type="match status" value="1"/>
</dbReference>
<dbReference type="InterPro" id="IPR052414">
    <property type="entry name" value="U3_snoRNA-assoc_WDR"/>
</dbReference>
<reference evidence="6 9" key="2">
    <citation type="journal article" date="2020" name="Appl. Microbiol. Biotechnol.">
        <title>Targeted gene deletion in Brettanomyces bruxellensis with an expression-free CRISPR-Cas9 system.</title>
        <authorList>
            <person name="Varela C."/>
            <person name="Bartel C."/>
            <person name="Onetto C."/>
            <person name="Borneman A."/>
        </authorList>
    </citation>
    <scope>NUCLEOTIDE SEQUENCE [LARGE SCALE GENOMIC DNA]</scope>
    <source>
        <strain evidence="6 9">AWRI1613</strain>
    </source>
</reference>
<dbReference type="Pfam" id="PF04003">
    <property type="entry name" value="Utp12"/>
    <property type="match status" value="1"/>
</dbReference>
<evidence type="ECO:0000256" key="1">
    <source>
        <dbReference type="ARBA" id="ARBA00004123"/>
    </source>
</evidence>
<name>A0A7D9H4J2_DEKBR</name>
<evidence type="ECO:0000313" key="8">
    <source>
        <dbReference type="Proteomes" id="UP000478008"/>
    </source>
</evidence>
<protein>
    <submittedName>
        <fullName evidence="7">DEBR0S3_06216g1_1</fullName>
    </submittedName>
</protein>
<dbReference type="GO" id="GO:0000462">
    <property type="term" value="P:maturation of SSU-rRNA from tricistronic rRNA transcript (SSU-rRNA, 5.8S rRNA, LSU-rRNA)"/>
    <property type="evidence" value="ECO:0007669"/>
    <property type="project" value="TreeGrafter"/>
</dbReference>
<dbReference type="EMBL" id="JABCYN010000023">
    <property type="protein sequence ID" value="KAF6012643.1"/>
    <property type="molecule type" value="Genomic_DNA"/>
</dbReference>
<evidence type="ECO:0000313" key="7">
    <source>
        <dbReference type="EMBL" id="VUG18265.1"/>
    </source>
</evidence>
<comment type="similarity">
    <text evidence="3">Belongs to the UTP5 family.</text>
</comment>
<evidence type="ECO:0000313" key="9">
    <source>
        <dbReference type="Proteomes" id="UP000568158"/>
    </source>
</evidence>
<dbReference type="PANTHER" id="PTHR44267:SF1">
    <property type="entry name" value="WD REPEAT-CONTAINING PROTEIN 43"/>
    <property type="match status" value="1"/>
</dbReference>
<dbReference type="GO" id="GO:0005730">
    <property type="term" value="C:nucleolus"/>
    <property type="evidence" value="ECO:0007669"/>
    <property type="project" value="TreeGrafter"/>
</dbReference>
<evidence type="ECO:0000259" key="5">
    <source>
        <dbReference type="Pfam" id="PF04003"/>
    </source>
</evidence>
<sequence>MPQTFVTSAFNPTGSHVAYVVQSLDVQVLKVQSASQDKSASNGVIVHPIDKKEYPGVKCLKWISEDILACVFNGSNKLLILDTSSNEVVSVLKTEQLILSISVSTIQRGRVFVLDSNTTVIQYQLEPSFSSWRLEKATKLEEEISSTTDMIDFDERYLFLFSNSAYVFDKQEGKICDFKNLYISTVNSAVKYEDQNGVPWVIVSANNDRFINTVGVTSDGLINNSKQILITENPILELCHNSISDPDMEVITALTENGALEIFNNPFGTENASSQNKSKRRRRNQAVKSKRSDAKIVLDRVNASVDNKSEAIFIENVSIGPRHLTICYPEDSSYLSFTKKEWWTRSDKNSECQYSVLKDVKIVKERSLGNLEKDNQHYNSDRSSAKAYKENYAIVAGGDDMQDLEIGEAAENEAFGTLVEKLQSTDIKGLNGDKNRSKRKLNVGSLSVVLSQALKSNDHGLLETVLNNCRDEEVIKSTICRLDTSYILTLLNRLSERLSRGKASKNKQQYQLLDAWVKYILIYHGSYLISLPNLNADLGILTTTLRRRARNMDRLMELKGRLRMIGEYSAAKRFIEQGLSENYSGKATADKEEEAAVEYVEALDDAGLESDEDDDKDENTDDSDAADAAQVEDDSEDDAGSEITDNDAGLSDVE</sequence>
<dbReference type="AlphaFoldDB" id="A0A7D9H4J2"/>
<feature type="compositionally biased region" description="Acidic residues" evidence="4">
    <location>
        <begin position="603"/>
        <end position="640"/>
    </location>
</feature>
<dbReference type="Proteomes" id="UP000568158">
    <property type="component" value="Unassembled WGS sequence"/>
</dbReference>
<dbReference type="InterPro" id="IPR036322">
    <property type="entry name" value="WD40_repeat_dom_sf"/>
</dbReference>
<keyword evidence="2" id="KW-0539">Nucleus</keyword>